<dbReference type="Proteomes" id="UP000580250">
    <property type="component" value="Unassembled WGS sequence"/>
</dbReference>
<comment type="caution">
    <text evidence="1">The sequence shown here is derived from an EMBL/GenBank/DDBJ whole genome shotgun (WGS) entry which is preliminary data.</text>
</comment>
<reference evidence="1 2" key="1">
    <citation type="submission" date="2020-08" db="EMBL/GenBank/DDBJ databases">
        <authorList>
            <person name="Koutsovoulos G."/>
            <person name="Danchin GJ E."/>
        </authorList>
    </citation>
    <scope>NUCLEOTIDE SEQUENCE [LARGE SCALE GENOMIC DNA]</scope>
</reference>
<accession>A0A6V7TS97</accession>
<protein>
    <submittedName>
        <fullName evidence="1">Uncharacterized protein</fullName>
    </submittedName>
</protein>
<evidence type="ECO:0000313" key="1">
    <source>
        <dbReference type="EMBL" id="CAD2132019.1"/>
    </source>
</evidence>
<proteinExistence type="predicted"/>
<evidence type="ECO:0000313" key="2">
    <source>
        <dbReference type="Proteomes" id="UP000580250"/>
    </source>
</evidence>
<dbReference type="EMBL" id="CAJEWN010000011">
    <property type="protein sequence ID" value="CAD2132019.1"/>
    <property type="molecule type" value="Genomic_DNA"/>
</dbReference>
<organism evidence="1 2">
    <name type="scientific">Meloidogyne enterolobii</name>
    <name type="common">Root-knot nematode worm</name>
    <name type="synonym">Meloidogyne mayaguensis</name>
    <dbReference type="NCBI Taxonomy" id="390850"/>
    <lineage>
        <taxon>Eukaryota</taxon>
        <taxon>Metazoa</taxon>
        <taxon>Ecdysozoa</taxon>
        <taxon>Nematoda</taxon>
        <taxon>Chromadorea</taxon>
        <taxon>Rhabditida</taxon>
        <taxon>Tylenchina</taxon>
        <taxon>Tylenchomorpha</taxon>
        <taxon>Tylenchoidea</taxon>
        <taxon>Meloidogynidae</taxon>
        <taxon>Meloidogyninae</taxon>
        <taxon>Meloidogyne</taxon>
    </lineage>
</organism>
<sequence length="286" mass="33782">MLRDQKKIKEELKHFLGFIEGIFVMAPQTVNGVLKGKDAEKEFERLFVLDRIEFLSKDLETIYNLIENNPNQDIVKLSNIFWLIGKKIEIIFGERLKELFGEFDSGWPIDKQKVDNLEKVTESYEFNLFKLIGEMVEFYKTKKENILTFLNTIQMFENNVLVDPFESVMLEYIDAIKKSFPVGFANLYTGNQKHDQISFKSLSKILNERMKEILLGKGRIFLIEKYLYTDKVVKDKRIKESDRVSKLMVVLLAAVRLHIKLQELYIKKENFKIVSGTIRIYQKLWK</sequence>
<dbReference type="AlphaFoldDB" id="A0A6V7TS97"/>
<gene>
    <name evidence="1" type="ORF">MENT_LOCUS3512</name>
</gene>
<name>A0A6V7TS97_MELEN</name>